<dbReference type="OMA" id="PFAWQRD"/>
<evidence type="ECO:0000313" key="2">
    <source>
        <dbReference type="EMBL" id="KIV98192.1"/>
    </source>
</evidence>
<dbReference type="HOGENOM" id="CLU_056960_0_0_1"/>
<feature type="signal peptide" evidence="1">
    <location>
        <begin position="1"/>
        <end position="20"/>
    </location>
</feature>
<protein>
    <recommendedName>
        <fullName evidence="4">Ig-like domain-containing protein</fullName>
    </recommendedName>
</protein>
<proteinExistence type="predicted"/>
<gene>
    <name evidence="2" type="ORF">PV10_01869</name>
</gene>
<evidence type="ECO:0000313" key="3">
    <source>
        <dbReference type="Proteomes" id="UP000054302"/>
    </source>
</evidence>
<dbReference type="STRING" id="212818.A0A0D1ZUI4"/>
<evidence type="ECO:0000256" key="1">
    <source>
        <dbReference type="SAM" id="SignalP"/>
    </source>
</evidence>
<keyword evidence="1" id="KW-0732">Signal</keyword>
<dbReference type="VEuPathDB" id="FungiDB:PV10_01869"/>
<sequence length="403" mass="43254">MRWLTYSSTALLVYAAKVAADCQSWGYDFVHEGGPYCINTTDTDFFSFGTIFEGCTPTDIQDSVTPILIAPNSDEYFCSDVATNPDGVNIVSTCNVPGDELRKSSMWSGNWIVIIEGLTFAWMRSLDIIAGPPATVTNTATVTFSVTQTPSTTVTTTFTTGFTTTLTPATVTVPSTTSTRTITVRPTQVTVTVTTTSTRTRTDKIYSKTATTTTVTTSCRPQLPKRDPTCTLRPTKASLAAATVIETALARVRRIDKTIFGSRRFHGISPRRVDGGLAKRAQGPGSATFTGLQEFRRLTGPDQCTTTVLDTETVVTSMVTYTAPTSTELVSETTSTTVTITPPPVTAYSGKAKVTTTVTASTPTRTRVVRVYTTSWTTTTIWATITSTITTHSPGVVCATSRA</sequence>
<dbReference type="AlphaFoldDB" id="A0A0D1ZUI4"/>
<organism evidence="2 3">
    <name type="scientific">Exophiala mesophila</name>
    <name type="common">Black yeast-like fungus</name>
    <dbReference type="NCBI Taxonomy" id="212818"/>
    <lineage>
        <taxon>Eukaryota</taxon>
        <taxon>Fungi</taxon>
        <taxon>Dikarya</taxon>
        <taxon>Ascomycota</taxon>
        <taxon>Pezizomycotina</taxon>
        <taxon>Eurotiomycetes</taxon>
        <taxon>Chaetothyriomycetidae</taxon>
        <taxon>Chaetothyriales</taxon>
        <taxon>Herpotrichiellaceae</taxon>
        <taxon>Exophiala</taxon>
    </lineage>
</organism>
<feature type="chain" id="PRO_5002237987" description="Ig-like domain-containing protein" evidence="1">
    <location>
        <begin position="21"/>
        <end position="403"/>
    </location>
</feature>
<keyword evidence="3" id="KW-1185">Reference proteome</keyword>
<dbReference type="OrthoDB" id="3937708at2759"/>
<dbReference type="EMBL" id="KN847520">
    <property type="protein sequence ID" value="KIV98192.1"/>
    <property type="molecule type" value="Genomic_DNA"/>
</dbReference>
<name>A0A0D1ZUI4_EXOME</name>
<reference evidence="2 3" key="1">
    <citation type="submission" date="2015-01" db="EMBL/GenBank/DDBJ databases">
        <title>The Genome Sequence of Exophiala mesophila CBS40295.</title>
        <authorList>
            <consortium name="The Broad Institute Genomics Platform"/>
            <person name="Cuomo C."/>
            <person name="de Hoog S."/>
            <person name="Gorbushina A."/>
            <person name="Stielow B."/>
            <person name="Teixiera M."/>
            <person name="Abouelleil A."/>
            <person name="Chapman S.B."/>
            <person name="Priest M."/>
            <person name="Young S.K."/>
            <person name="Wortman J."/>
            <person name="Nusbaum C."/>
            <person name="Birren B."/>
        </authorList>
    </citation>
    <scope>NUCLEOTIDE SEQUENCE [LARGE SCALE GENOMIC DNA]</scope>
    <source>
        <strain evidence="2 3">CBS 40295</strain>
    </source>
</reference>
<dbReference type="RefSeq" id="XP_016229766.1">
    <property type="nucleotide sequence ID" value="XM_016366117.1"/>
</dbReference>
<dbReference type="Proteomes" id="UP000054302">
    <property type="component" value="Unassembled WGS sequence"/>
</dbReference>
<dbReference type="GeneID" id="27319714"/>
<evidence type="ECO:0008006" key="4">
    <source>
        <dbReference type="Google" id="ProtNLM"/>
    </source>
</evidence>
<accession>A0A0D1ZUI4</accession>